<keyword evidence="1" id="KW-0863">Zinc-finger</keyword>
<proteinExistence type="predicted"/>
<dbReference type="InterPro" id="IPR001878">
    <property type="entry name" value="Znf_CCHC"/>
</dbReference>
<keyword evidence="1" id="KW-0862">Zinc</keyword>
<keyword evidence="1" id="KW-0479">Metal-binding</keyword>
<comment type="caution">
    <text evidence="3">The sequence shown here is derived from an EMBL/GenBank/DDBJ whole genome shotgun (WGS) entry which is preliminary data.</text>
</comment>
<dbReference type="PROSITE" id="PS50158">
    <property type="entry name" value="ZF_CCHC"/>
    <property type="match status" value="1"/>
</dbReference>
<dbReference type="Proteomes" id="UP000789342">
    <property type="component" value="Unassembled WGS sequence"/>
</dbReference>
<dbReference type="GO" id="GO:0003676">
    <property type="term" value="F:nucleic acid binding"/>
    <property type="evidence" value="ECO:0007669"/>
    <property type="project" value="InterPro"/>
</dbReference>
<evidence type="ECO:0000259" key="2">
    <source>
        <dbReference type="PROSITE" id="PS50158"/>
    </source>
</evidence>
<protein>
    <submittedName>
        <fullName evidence="3">2267_t:CDS:1</fullName>
    </submittedName>
</protein>
<name>A0A9N9G3S7_9GLOM</name>
<feature type="domain" description="CCHC-type" evidence="2">
    <location>
        <begin position="22"/>
        <end position="35"/>
    </location>
</feature>
<dbReference type="AlphaFoldDB" id="A0A9N9G3S7"/>
<feature type="non-terminal residue" evidence="3">
    <location>
        <position position="1"/>
    </location>
</feature>
<organism evidence="3 4">
    <name type="scientific">Acaulospora morrowiae</name>
    <dbReference type="NCBI Taxonomy" id="94023"/>
    <lineage>
        <taxon>Eukaryota</taxon>
        <taxon>Fungi</taxon>
        <taxon>Fungi incertae sedis</taxon>
        <taxon>Mucoromycota</taxon>
        <taxon>Glomeromycotina</taxon>
        <taxon>Glomeromycetes</taxon>
        <taxon>Diversisporales</taxon>
        <taxon>Acaulosporaceae</taxon>
        <taxon>Acaulospora</taxon>
    </lineage>
</organism>
<dbReference type="EMBL" id="CAJVPV010004532">
    <property type="protein sequence ID" value="CAG8575223.1"/>
    <property type="molecule type" value="Genomic_DNA"/>
</dbReference>
<evidence type="ECO:0000313" key="4">
    <source>
        <dbReference type="Proteomes" id="UP000789342"/>
    </source>
</evidence>
<evidence type="ECO:0000313" key="3">
    <source>
        <dbReference type="EMBL" id="CAG8575223.1"/>
    </source>
</evidence>
<dbReference type="GO" id="GO:0008270">
    <property type="term" value="F:zinc ion binding"/>
    <property type="evidence" value="ECO:0007669"/>
    <property type="project" value="UniProtKB-KW"/>
</dbReference>
<dbReference type="InterPro" id="IPR036875">
    <property type="entry name" value="Znf_CCHC_sf"/>
</dbReference>
<accession>A0A9N9G3S7</accession>
<evidence type="ECO:0000256" key="1">
    <source>
        <dbReference type="PROSITE-ProRule" id="PRU00047"/>
    </source>
</evidence>
<gene>
    <name evidence="3" type="ORF">AMORRO_LOCUS6662</name>
</gene>
<reference evidence="3" key="1">
    <citation type="submission" date="2021-06" db="EMBL/GenBank/DDBJ databases">
        <authorList>
            <person name="Kallberg Y."/>
            <person name="Tangrot J."/>
            <person name="Rosling A."/>
        </authorList>
    </citation>
    <scope>NUCLEOTIDE SEQUENCE</scope>
    <source>
        <strain evidence="3">CL551</strain>
    </source>
</reference>
<dbReference type="SUPFAM" id="SSF57756">
    <property type="entry name" value="Retrovirus zinc finger-like domains"/>
    <property type="match status" value="1"/>
</dbReference>
<keyword evidence="4" id="KW-1185">Reference proteome</keyword>
<sequence>MSITAQAEARLRFRPDIRNIICYKCGKRCHFSSSCMAERTNTRNKISTPKQESEAQRIGPTWKRCLRNYSTTHARVEETQDLVIEEEG</sequence>